<gene>
    <name evidence="1" type="ORF">B7G68_04800</name>
</gene>
<sequence>MIKLRQTATFSDIRLSIHELTLLSNALNEVCNGGDIDDAEFATRLGAERDELRQLLENIGSAIL</sequence>
<proteinExistence type="predicted"/>
<reference evidence="1 2" key="1">
    <citation type="journal article" date="2015" name="Biotechnol. Bioeng.">
        <title>Genome sequence and phenotypic characterization of Caulobacter segnis.</title>
        <authorList>
            <person name="Patel S."/>
            <person name="Fletcher B."/>
            <person name="Scott D.C."/>
            <person name="Ely B."/>
        </authorList>
    </citation>
    <scope>NUCLEOTIDE SEQUENCE [LARGE SCALE GENOMIC DNA]</scope>
    <source>
        <strain evidence="1 2">TK0059</strain>
    </source>
</reference>
<accession>A0ABM6TE59</accession>
<evidence type="ECO:0000313" key="1">
    <source>
        <dbReference type="EMBL" id="AVQ01238.1"/>
    </source>
</evidence>
<keyword evidence="2" id="KW-1185">Reference proteome</keyword>
<dbReference type="EMBL" id="CP027850">
    <property type="protein sequence ID" value="AVQ01238.1"/>
    <property type="molecule type" value="Genomic_DNA"/>
</dbReference>
<name>A0ABM6TE59_9CAUL</name>
<dbReference type="RefSeq" id="WP_013078108.1">
    <property type="nucleotide sequence ID" value="NZ_CP027850.1"/>
</dbReference>
<evidence type="ECO:0000313" key="2">
    <source>
        <dbReference type="Proteomes" id="UP000240527"/>
    </source>
</evidence>
<dbReference type="Proteomes" id="UP000240527">
    <property type="component" value="Chromosome"/>
</dbReference>
<organism evidence="1 2">
    <name type="scientific">Caulobacter segnis</name>
    <dbReference type="NCBI Taxonomy" id="88688"/>
    <lineage>
        <taxon>Bacteria</taxon>
        <taxon>Pseudomonadati</taxon>
        <taxon>Pseudomonadota</taxon>
        <taxon>Alphaproteobacteria</taxon>
        <taxon>Caulobacterales</taxon>
        <taxon>Caulobacteraceae</taxon>
        <taxon>Caulobacter</taxon>
    </lineage>
</organism>
<protein>
    <submittedName>
        <fullName evidence="1">Uncharacterized protein</fullName>
    </submittedName>
</protein>